<dbReference type="PANTHER" id="PTHR13693:SF3">
    <property type="entry name" value="LD36009P"/>
    <property type="match status" value="1"/>
</dbReference>
<keyword evidence="5" id="KW-1185">Reference proteome</keyword>
<keyword evidence="2" id="KW-0808">Transferase</keyword>
<dbReference type="Gene3D" id="3.40.640.10">
    <property type="entry name" value="Type I PLP-dependent aspartate aminotransferase-like (Major domain)"/>
    <property type="match status" value="1"/>
</dbReference>
<dbReference type="RefSeq" id="WP_095540215.1">
    <property type="nucleotide sequence ID" value="NZ_NSJB01000008.1"/>
</dbReference>
<dbReference type="AlphaFoldDB" id="A0A2A2AFW1"/>
<evidence type="ECO:0000256" key="2">
    <source>
        <dbReference type="ARBA" id="ARBA00022679"/>
    </source>
</evidence>
<comment type="cofactor">
    <cofactor evidence="1">
        <name>pyridoxal 5'-phosphate</name>
        <dbReference type="ChEBI" id="CHEBI:597326"/>
    </cofactor>
</comment>
<dbReference type="Pfam" id="PF00155">
    <property type="entry name" value="Aminotran_1_2"/>
    <property type="match status" value="1"/>
</dbReference>
<dbReference type="SUPFAM" id="SSF53383">
    <property type="entry name" value="PLP-dependent transferases"/>
    <property type="match status" value="1"/>
</dbReference>
<feature type="domain" description="Aminotransferase class I/classII large" evidence="3">
    <location>
        <begin position="102"/>
        <end position="444"/>
    </location>
</feature>
<dbReference type="Gene3D" id="3.90.1150.10">
    <property type="entry name" value="Aspartate Aminotransferase, domain 1"/>
    <property type="match status" value="1"/>
</dbReference>
<evidence type="ECO:0000256" key="1">
    <source>
        <dbReference type="ARBA" id="ARBA00001933"/>
    </source>
</evidence>
<dbReference type="InterPro" id="IPR004839">
    <property type="entry name" value="Aminotransferase_I/II_large"/>
</dbReference>
<evidence type="ECO:0000259" key="3">
    <source>
        <dbReference type="Pfam" id="PF00155"/>
    </source>
</evidence>
<reference evidence="4 5" key="1">
    <citation type="submission" date="2017-08" db="EMBL/GenBank/DDBJ databases">
        <title>WGS of Clinical strains of the CDC Group NO-1 linked to zoonotic infections in humans.</title>
        <authorList>
            <person name="Bernier A.-M."/>
            <person name="Bernard K."/>
        </authorList>
    </citation>
    <scope>NUCLEOTIDE SEQUENCE [LARGE SCALE GENOMIC DNA]</scope>
    <source>
        <strain evidence="4 5">NML00-0135</strain>
    </source>
</reference>
<organism evidence="4 5">
    <name type="scientific">Vandammella animalimorsus</name>
    <dbReference type="NCBI Taxonomy" id="2029117"/>
    <lineage>
        <taxon>Bacteria</taxon>
        <taxon>Pseudomonadati</taxon>
        <taxon>Pseudomonadota</taxon>
        <taxon>Betaproteobacteria</taxon>
        <taxon>Burkholderiales</taxon>
        <taxon>Comamonadaceae</taxon>
        <taxon>Vandammella</taxon>
    </lineage>
</organism>
<protein>
    <submittedName>
        <fullName evidence="4">8-amino-7-oxononanoate synthase</fullName>
    </submittedName>
</protein>
<dbReference type="Proteomes" id="UP000218054">
    <property type="component" value="Unassembled WGS sequence"/>
</dbReference>
<proteinExistence type="predicted"/>
<dbReference type="EMBL" id="NSJB01000008">
    <property type="protein sequence ID" value="PAT36631.1"/>
    <property type="molecule type" value="Genomic_DNA"/>
</dbReference>
<dbReference type="PANTHER" id="PTHR13693">
    <property type="entry name" value="CLASS II AMINOTRANSFERASE/8-AMINO-7-OXONONANOATE SYNTHASE"/>
    <property type="match status" value="1"/>
</dbReference>
<comment type="caution">
    <text evidence="4">The sequence shown here is derived from an EMBL/GenBank/DDBJ whole genome shotgun (WGS) entry which is preliminary data.</text>
</comment>
<dbReference type="InterPro" id="IPR015421">
    <property type="entry name" value="PyrdxlP-dep_Trfase_major"/>
</dbReference>
<dbReference type="InterPro" id="IPR050087">
    <property type="entry name" value="AON_synthase_class-II"/>
</dbReference>
<dbReference type="GO" id="GO:0030170">
    <property type="term" value="F:pyridoxal phosphate binding"/>
    <property type="evidence" value="ECO:0007669"/>
    <property type="project" value="InterPro"/>
</dbReference>
<dbReference type="GO" id="GO:0016740">
    <property type="term" value="F:transferase activity"/>
    <property type="evidence" value="ECO:0007669"/>
    <property type="project" value="UniProtKB-KW"/>
</dbReference>
<name>A0A2A2AFW1_9BURK</name>
<evidence type="ECO:0000313" key="5">
    <source>
        <dbReference type="Proteomes" id="UP000218054"/>
    </source>
</evidence>
<dbReference type="InterPro" id="IPR015422">
    <property type="entry name" value="PyrdxlP-dep_Trfase_small"/>
</dbReference>
<sequence>MTDKQSPLTHKARTQLIDRILGRKSVNDNGAGHAPQNHAATAWQPAAAAAQVPEAFTRFDRHPSYEKMRIPQAAAKRLGLDNPFFKVHEGVASAQTRIAGRDYLNYSSYNYLALSGHPQVNQAAHEAIERYGTSAGASRLVAGERPVQRELEQALAQLYGVQDCAVFVSGHATNVNTIACLFGPKDLVLHDSLIHNSVLQGIQLSGATRRAFAHNDLAALEQLLLQLRGQFERVLIVVEGVYSMDGDSPDLAALVALKRRHQAFLMVDEAHALGVLGATGRGLHEHCGVAGAEVDIWMGTLSKTLAGCGGYIAGEHALIELLKYSAAGFVYSVGISPPLAAASLAALRLMLAEPQRVATLRERSGQFLRLAQARGLDVGLSQGHCVVPLIAGSSLKATRLAAALFERGINVQPIIHPAVEEKAARLRFFISCAHTEQHIEHTIATLEELV</sequence>
<dbReference type="InterPro" id="IPR015424">
    <property type="entry name" value="PyrdxlP-dep_Trfase"/>
</dbReference>
<evidence type="ECO:0000313" key="4">
    <source>
        <dbReference type="EMBL" id="PAT36631.1"/>
    </source>
</evidence>
<dbReference type="CDD" id="cd06454">
    <property type="entry name" value="KBL_like"/>
    <property type="match status" value="1"/>
</dbReference>
<accession>A0A2A2AFW1</accession>
<gene>
    <name evidence="4" type="ORF">CK625_10230</name>
</gene>